<name>A0A934M052_9CLOT</name>
<reference evidence="4" key="1">
    <citation type="submission" date="2020-12" db="EMBL/GenBank/DDBJ databases">
        <title>Clostridium thailandense sp. nov., a novel acetogenic bacterium isolated from peat land soil in Thailand.</title>
        <authorList>
            <person name="Chaikitkaew S."/>
            <person name="Birkeland N.K."/>
        </authorList>
    </citation>
    <scope>NUCLEOTIDE SEQUENCE</scope>
    <source>
        <strain evidence="4">DSM 17425</strain>
    </source>
</reference>
<dbReference type="AlphaFoldDB" id="A0A934M052"/>
<dbReference type="Pfam" id="PF02591">
    <property type="entry name" value="Zn_ribbon_9"/>
    <property type="match status" value="1"/>
</dbReference>
<feature type="domain" description="C4-type zinc ribbon" evidence="2">
    <location>
        <begin position="200"/>
        <end position="232"/>
    </location>
</feature>
<accession>A0A934M052</accession>
<dbReference type="PANTHER" id="PTHR39082">
    <property type="entry name" value="PHOSPHOLIPASE C-BETA-2-RELATED"/>
    <property type="match status" value="1"/>
</dbReference>
<dbReference type="PANTHER" id="PTHR39082:SF1">
    <property type="entry name" value="SCAVENGER RECEPTOR CLASS A MEMBER 3"/>
    <property type="match status" value="1"/>
</dbReference>
<protein>
    <recommendedName>
        <fullName evidence="6">C4-type zinc ribbon domain-containing protein</fullName>
    </recommendedName>
</protein>
<evidence type="ECO:0000259" key="3">
    <source>
        <dbReference type="Pfam" id="PF24481"/>
    </source>
</evidence>
<evidence type="ECO:0000313" key="4">
    <source>
        <dbReference type="EMBL" id="MBI6871739.1"/>
    </source>
</evidence>
<evidence type="ECO:0000259" key="2">
    <source>
        <dbReference type="Pfam" id="PF02591"/>
    </source>
</evidence>
<feature type="coiled-coil region" evidence="1">
    <location>
        <begin position="30"/>
        <end position="173"/>
    </location>
</feature>
<sequence>MNSLDLLLEIQENQKIAKENIKVLKDGSYINVLKKLKEEFEDEKINFRKKEKELTNLDNKISELNIELSSVKEEQNKEDYKLYNDNVSNYHVLEALQNSMEYRENIIKDLEDKKAVLLKSQEKLLKDKENSRIKLVKLKNSFYSCKEDTDKKINKAKEDMKKVEINIQNLEKLIPPKLLLDFNDIKQRMGTGAAKVQNNVCSGCKMYLSSVVLDEIKKSKKIVYCEHCGRILYYNDKL</sequence>
<keyword evidence="1" id="KW-0175">Coiled coil</keyword>
<organism evidence="4 5">
    <name type="scientific">Clostridium aciditolerans</name>
    <dbReference type="NCBI Taxonomy" id="339861"/>
    <lineage>
        <taxon>Bacteria</taxon>
        <taxon>Bacillati</taxon>
        <taxon>Bacillota</taxon>
        <taxon>Clostridia</taxon>
        <taxon>Eubacteriales</taxon>
        <taxon>Clostridiaceae</taxon>
        <taxon>Clostridium</taxon>
    </lineage>
</organism>
<keyword evidence="5" id="KW-1185">Reference proteome</keyword>
<comment type="caution">
    <text evidence="4">The sequence shown here is derived from an EMBL/GenBank/DDBJ whole genome shotgun (WGS) entry which is preliminary data.</text>
</comment>
<dbReference type="Pfam" id="PF24481">
    <property type="entry name" value="CT398_CC"/>
    <property type="match status" value="1"/>
</dbReference>
<gene>
    <name evidence="4" type="ORF">I6U51_03340</name>
</gene>
<dbReference type="Proteomes" id="UP000622687">
    <property type="component" value="Unassembled WGS sequence"/>
</dbReference>
<evidence type="ECO:0000256" key="1">
    <source>
        <dbReference type="SAM" id="Coils"/>
    </source>
</evidence>
<dbReference type="InterPro" id="IPR052376">
    <property type="entry name" value="Oxidative_Scav/Glycosyltrans"/>
</dbReference>
<proteinExistence type="predicted"/>
<dbReference type="InterPro" id="IPR003743">
    <property type="entry name" value="Zf-RING_7"/>
</dbReference>
<dbReference type="InterPro" id="IPR056003">
    <property type="entry name" value="CT398_CC_hairpin"/>
</dbReference>
<dbReference type="EMBL" id="JAEEGB010000004">
    <property type="protein sequence ID" value="MBI6871739.1"/>
    <property type="molecule type" value="Genomic_DNA"/>
</dbReference>
<dbReference type="RefSeq" id="WP_211141178.1">
    <property type="nucleotide sequence ID" value="NZ_JAEEGB010000004.1"/>
</dbReference>
<dbReference type="Gene3D" id="1.10.287.1490">
    <property type="match status" value="1"/>
</dbReference>
<evidence type="ECO:0008006" key="6">
    <source>
        <dbReference type="Google" id="ProtNLM"/>
    </source>
</evidence>
<feature type="domain" description="CT398-like coiled coil hairpin" evidence="3">
    <location>
        <begin position="33"/>
        <end position="188"/>
    </location>
</feature>
<evidence type="ECO:0000313" key="5">
    <source>
        <dbReference type="Proteomes" id="UP000622687"/>
    </source>
</evidence>